<organism evidence="3 4">
    <name type="scientific">Sporolactobacillus laevolacticus DSM 442</name>
    <dbReference type="NCBI Taxonomy" id="1395513"/>
    <lineage>
        <taxon>Bacteria</taxon>
        <taxon>Bacillati</taxon>
        <taxon>Bacillota</taxon>
        <taxon>Bacilli</taxon>
        <taxon>Bacillales</taxon>
        <taxon>Sporolactobacillaceae</taxon>
        <taxon>Sporolactobacillus</taxon>
    </lineage>
</organism>
<reference evidence="3 4" key="1">
    <citation type="journal article" date="2013" name="Genome Announc.">
        <title>Genome Sequence of Sporolactobacillus laevolacticus DSM442, an Efficient Polymer-Grade D-Lactate Producer from Agricultural Waste Cottonseed as a Nitrogen Source.</title>
        <authorList>
            <person name="Wang H."/>
            <person name="Wang L."/>
            <person name="Ju J."/>
            <person name="Yu B."/>
            <person name="Ma Y."/>
        </authorList>
    </citation>
    <scope>NUCLEOTIDE SEQUENCE [LARGE SCALE GENOMIC DNA]</scope>
    <source>
        <strain evidence="3 4">DSM 442</strain>
    </source>
</reference>
<proteinExistence type="predicted"/>
<protein>
    <submittedName>
        <fullName evidence="3">Uncharacterized protein</fullName>
    </submittedName>
</protein>
<keyword evidence="1" id="KW-1133">Transmembrane helix</keyword>
<comment type="caution">
    <text evidence="3">The sequence shown here is derived from an EMBL/GenBank/DDBJ whole genome shotgun (WGS) entry which is preliminary data.</text>
</comment>
<keyword evidence="1" id="KW-0472">Membrane</keyword>
<dbReference type="PATRIC" id="fig|1395513.3.peg.3686"/>
<evidence type="ECO:0000256" key="2">
    <source>
        <dbReference type="SAM" id="SignalP"/>
    </source>
</evidence>
<dbReference type="EMBL" id="AWTC01000030">
    <property type="protein sequence ID" value="EST10242.1"/>
    <property type="molecule type" value="Genomic_DNA"/>
</dbReference>
<feature type="signal peptide" evidence="2">
    <location>
        <begin position="1"/>
        <end position="28"/>
    </location>
</feature>
<gene>
    <name evidence="3" type="ORF">P343_18265</name>
</gene>
<feature type="transmembrane region" description="Helical" evidence="1">
    <location>
        <begin position="176"/>
        <end position="209"/>
    </location>
</feature>
<dbReference type="eggNOG" id="ENOG5033MAU">
    <property type="taxonomic scope" value="Bacteria"/>
</dbReference>
<evidence type="ECO:0000313" key="3">
    <source>
        <dbReference type="EMBL" id="EST10242.1"/>
    </source>
</evidence>
<keyword evidence="2" id="KW-0732">Signal</keyword>
<dbReference type="Proteomes" id="UP000018296">
    <property type="component" value="Unassembled WGS sequence"/>
</dbReference>
<evidence type="ECO:0000256" key="1">
    <source>
        <dbReference type="SAM" id="Phobius"/>
    </source>
</evidence>
<keyword evidence="4" id="KW-1185">Reference proteome</keyword>
<name>V6ITU0_9BACL</name>
<dbReference type="AlphaFoldDB" id="V6ITU0"/>
<evidence type="ECO:0000313" key="4">
    <source>
        <dbReference type="Proteomes" id="UP000018296"/>
    </source>
</evidence>
<feature type="chain" id="PRO_5004746807" evidence="2">
    <location>
        <begin position="29"/>
        <end position="237"/>
    </location>
</feature>
<sequence length="237" mass="26571">MKKLFITFMAAVLLVPLFGLSTTTQAHAATKVSSPIQTVPTDPSQVSDNMLNVNGVGNQYSEKQTLKILDSAKLMDKYIVYKDGVLSLSEKAASKVDPYIYNYYKTGIDNINNAVSSGYIKLDQKNKQVISTQSTSNSQGMFHANYTVNKYWWGIRWYLSKSESNKYANMFQDDSFGWGIIVTIFGWLGGPISGSISMVIMSVGDYYLYTQLRDHTSSRGSVLVFKWTPPSAYAYKR</sequence>
<accession>V6ITU0</accession>
<keyword evidence="1" id="KW-0812">Transmembrane</keyword>
<dbReference type="RefSeq" id="WP_023511813.1">
    <property type="nucleotide sequence ID" value="NZ_AWTC01000030.1"/>
</dbReference>
<dbReference type="OrthoDB" id="2983459at2"/>